<dbReference type="Proteomes" id="UP000078340">
    <property type="component" value="Unassembled WGS sequence"/>
</dbReference>
<evidence type="ECO:0000313" key="3">
    <source>
        <dbReference type="Proteomes" id="UP000078340"/>
    </source>
</evidence>
<name>A0A179HI75_PURLI</name>
<organism evidence="2 3">
    <name type="scientific">Purpureocillium lilacinum</name>
    <name type="common">Paecilomyces lilacinus</name>
    <dbReference type="NCBI Taxonomy" id="33203"/>
    <lineage>
        <taxon>Eukaryota</taxon>
        <taxon>Fungi</taxon>
        <taxon>Dikarya</taxon>
        <taxon>Ascomycota</taxon>
        <taxon>Pezizomycotina</taxon>
        <taxon>Sordariomycetes</taxon>
        <taxon>Hypocreomycetidae</taxon>
        <taxon>Hypocreales</taxon>
        <taxon>Ophiocordycipitaceae</taxon>
        <taxon>Purpureocillium</taxon>
    </lineage>
</organism>
<proteinExistence type="predicted"/>
<feature type="compositionally biased region" description="Basic and acidic residues" evidence="1">
    <location>
        <begin position="93"/>
        <end position="109"/>
    </location>
</feature>
<accession>A0A179HI75</accession>
<feature type="region of interest" description="Disordered" evidence="1">
    <location>
        <begin position="22"/>
        <end position="109"/>
    </location>
</feature>
<dbReference type="AlphaFoldDB" id="A0A179HI75"/>
<evidence type="ECO:0000256" key="1">
    <source>
        <dbReference type="SAM" id="MobiDB-lite"/>
    </source>
</evidence>
<evidence type="ECO:0000313" key="2">
    <source>
        <dbReference type="EMBL" id="OAQ90136.1"/>
    </source>
</evidence>
<feature type="compositionally biased region" description="Basic and acidic residues" evidence="1">
    <location>
        <begin position="47"/>
        <end position="65"/>
    </location>
</feature>
<sequence>MFHDGFHDAHFCSAGDFLHQRGAASQTSTNSFWPAGTKAGKRASRLGRRDDEARDHGEQQREAHTRARGCKVATRSESNRAGGSPTPLPLSRDPVDRRQRGRTRADASR</sequence>
<feature type="compositionally biased region" description="Polar residues" evidence="1">
    <location>
        <begin position="23"/>
        <end position="32"/>
    </location>
</feature>
<dbReference type="EMBL" id="LSBI01000005">
    <property type="protein sequence ID" value="OAQ90136.1"/>
    <property type="molecule type" value="Genomic_DNA"/>
</dbReference>
<protein>
    <submittedName>
        <fullName evidence="2">Uncharacterized protein</fullName>
    </submittedName>
</protein>
<gene>
    <name evidence="2" type="ORF">VFPFJ_06549</name>
</gene>
<reference evidence="2 3" key="1">
    <citation type="submission" date="2016-02" db="EMBL/GenBank/DDBJ databases">
        <title>Biosynthesis of antibiotic leucinostatins and their inhibition on Phytophthora in bio-control Purpureocillium lilacinum.</title>
        <authorList>
            <person name="Wang G."/>
            <person name="Liu Z."/>
            <person name="Lin R."/>
            <person name="Li E."/>
            <person name="Mao Z."/>
            <person name="Ling J."/>
            <person name="Yin W."/>
            <person name="Xie B."/>
        </authorList>
    </citation>
    <scope>NUCLEOTIDE SEQUENCE [LARGE SCALE GENOMIC DNA]</scope>
    <source>
        <strain evidence="2">PLFJ-1</strain>
    </source>
</reference>
<comment type="caution">
    <text evidence="2">The sequence shown here is derived from an EMBL/GenBank/DDBJ whole genome shotgun (WGS) entry which is preliminary data.</text>
</comment>